<keyword evidence="2" id="KW-1185">Reference proteome</keyword>
<dbReference type="EMBL" id="CAXKWB010008635">
    <property type="protein sequence ID" value="CAL4091746.1"/>
    <property type="molecule type" value="Genomic_DNA"/>
</dbReference>
<evidence type="ECO:0000313" key="2">
    <source>
        <dbReference type="Proteomes" id="UP001497623"/>
    </source>
</evidence>
<evidence type="ECO:0000313" key="1">
    <source>
        <dbReference type="EMBL" id="CAL4091746.1"/>
    </source>
</evidence>
<organism evidence="1 2">
    <name type="scientific">Meganyctiphanes norvegica</name>
    <name type="common">Northern krill</name>
    <name type="synonym">Thysanopoda norvegica</name>
    <dbReference type="NCBI Taxonomy" id="48144"/>
    <lineage>
        <taxon>Eukaryota</taxon>
        <taxon>Metazoa</taxon>
        <taxon>Ecdysozoa</taxon>
        <taxon>Arthropoda</taxon>
        <taxon>Crustacea</taxon>
        <taxon>Multicrustacea</taxon>
        <taxon>Malacostraca</taxon>
        <taxon>Eumalacostraca</taxon>
        <taxon>Eucarida</taxon>
        <taxon>Euphausiacea</taxon>
        <taxon>Euphausiidae</taxon>
        <taxon>Meganyctiphanes</taxon>
    </lineage>
</organism>
<dbReference type="AlphaFoldDB" id="A0AAV2QQA7"/>
<protein>
    <submittedName>
        <fullName evidence="1">Uncharacterized protein</fullName>
    </submittedName>
</protein>
<reference evidence="1 2" key="1">
    <citation type="submission" date="2024-05" db="EMBL/GenBank/DDBJ databases">
        <authorList>
            <person name="Wallberg A."/>
        </authorList>
    </citation>
    <scope>NUCLEOTIDE SEQUENCE [LARGE SCALE GENOMIC DNA]</scope>
</reference>
<dbReference type="Proteomes" id="UP001497623">
    <property type="component" value="Unassembled WGS sequence"/>
</dbReference>
<feature type="non-terminal residue" evidence="1">
    <location>
        <position position="1"/>
    </location>
</feature>
<sequence length="268" mass="31130">ADYGERYGITQRPISIKDLRYISVLHSWLRGFGWIIKVLTHLIAGVTRKWSYLSKPEGDMVKSAKRKLQVYIHKKTYIRFDMPSGGTSSTGTSTTGPVVKKLFSSKCRFLLVDLIKERKARNNALKLITNFSNILRIISTTKKIAVDKLEETCKDLRFFFNKTYKNVQFTPTVHKLLAHCANCIRLNDGYGLGFIAEDGLEGNHKELRRAALYHSRKTSAENHQHDIFRRLWIQSDPHIRTLKRNIKLREKKNVKDDEDEIFVKSFIM</sequence>
<name>A0AAV2QQA7_MEGNR</name>
<accession>A0AAV2QQA7</accession>
<comment type="caution">
    <text evidence="1">The sequence shown here is derived from an EMBL/GenBank/DDBJ whole genome shotgun (WGS) entry which is preliminary data.</text>
</comment>
<gene>
    <name evidence="1" type="ORF">MNOR_LOCUS14418</name>
</gene>
<proteinExistence type="predicted"/>